<keyword evidence="4" id="KW-1185">Reference proteome</keyword>
<keyword evidence="1" id="KW-0732">Signal</keyword>
<accession>A0A5S9PR61</accession>
<evidence type="ECO:0000313" key="4">
    <source>
        <dbReference type="Proteomes" id="UP000435877"/>
    </source>
</evidence>
<evidence type="ECO:0000313" key="3">
    <source>
        <dbReference type="EMBL" id="CAA0107162.1"/>
    </source>
</evidence>
<dbReference type="OrthoDB" id="9999685at2"/>
<feature type="signal peptide" evidence="1">
    <location>
        <begin position="1"/>
        <end position="22"/>
    </location>
</feature>
<dbReference type="RefSeq" id="WP_159269730.1">
    <property type="nucleotide sequence ID" value="NZ_CACSIK010000002.1"/>
</dbReference>
<dbReference type="Proteomes" id="UP000435877">
    <property type="component" value="Unassembled WGS sequence"/>
</dbReference>
<organism evidence="3 4">
    <name type="scientific">Zhongshania aliphaticivorans</name>
    <dbReference type="NCBI Taxonomy" id="1470434"/>
    <lineage>
        <taxon>Bacteria</taxon>
        <taxon>Pseudomonadati</taxon>
        <taxon>Pseudomonadota</taxon>
        <taxon>Gammaproteobacteria</taxon>
        <taxon>Cellvibrionales</taxon>
        <taxon>Spongiibacteraceae</taxon>
        <taxon>Zhongshania</taxon>
    </lineage>
</organism>
<feature type="chain" id="PRO_5036372907" evidence="1">
    <location>
        <begin position="23"/>
        <end position="118"/>
    </location>
</feature>
<gene>
    <name evidence="3" type="ORF">IHBHHGIJ_03034</name>
    <name evidence="2" type="ORF">KFEGEMFD_02407</name>
</gene>
<evidence type="ECO:0000313" key="5">
    <source>
        <dbReference type="Proteomes" id="UP000439591"/>
    </source>
</evidence>
<proteinExistence type="predicted"/>
<dbReference type="Proteomes" id="UP000439591">
    <property type="component" value="Unassembled WGS sequence"/>
</dbReference>
<dbReference type="AlphaFoldDB" id="A0A5S9PR61"/>
<evidence type="ECO:0000256" key="1">
    <source>
        <dbReference type="SAM" id="SignalP"/>
    </source>
</evidence>
<dbReference type="EMBL" id="CACSIK010000002">
    <property type="protein sequence ID" value="CAA0107162.1"/>
    <property type="molecule type" value="Genomic_DNA"/>
</dbReference>
<name>A0A5S9PR61_9GAMM</name>
<protein>
    <submittedName>
        <fullName evidence="3">Uncharacterized protein</fullName>
    </submittedName>
</protein>
<reference evidence="4 5" key="1">
    <citation type="submission" date="2019-11" db="EMBL/GenBank/DDBJ databases">
        <authorList>
            <person name="Holert J."/>
        </authorList>
    </citation>
    <scope>NUCLEOTIDE SEQUENCE [LARGE SCALE GENOMIC DNA]</scope>
    <source>
        <strain evidence="2">BC3_2A</strain>
        <strain evidence="3">SB11_1A</strain>
    </source>
</reference>
<sequence>MKQVKNALIGAFFVCLATTANAQVALIANLAGELSSTLNSTPIGQLPLLNDLINNTGSVAVSQLTTTLLPVLVDLPGVNLLVGPIVPLGTQFIGVVSPLLNTLPITELPGLSSLPGGL</sequence>
<dbReference type="EMBL" id="CACSIM010000003">
    <property type="protein sequence ID" value="CAA0107044.1"/>
    <property type="molecule type" value="Genomic_DNA"/>
</dbReference>
<evidence type="ECO:0000313" key="2">
    <source>
        <dbReference type="EMBL" id="CAA0107044.1"/>
    </source>
</evidence>